<evidence type="ECO:0000256" key="14">
    <source>
        <dbReference type="ARBA" id="ARBA00023136"/>
    </source>
</evidence>
<feature type="transmembrane region" description="Helical" evidence="19">
    <location>
        <begin position="81"/>
        <end position="100"/>
    </location>
</feature>
<comment type="similarity">
    <text evidence="4">Belongs to the CDP-alcohol phosphatidyltransferase class-I family.</text>
</comment>
<dbReference type="InterPro" id="IPR000462">
    <property type="entry name" value="CDP-OH_P_trans"/>
</dbReference>
<keyword evidence="17" id="KW-1208">Phospholipid metabolism</keyword>
<reference evidence="20" key="1">
    <citation type="submission" date="2022-09" db="EMBL/GenBank/DDBJ databases">
        <title>Aureispira anguillicida sp. nov., isolated from Leptocephalus of Japanese eel Anguilla japonica.</title>
        <authorList>
            <person name="Yuasa K."/>
            <person name="Mekata T."/>
            <person name="Ikunari K."/>
        </authorList>
    </citation>
    <scope>NUCLEOTIDE SEQUENCE</scope>
    <source>
        <strain evidence="20">EL160426</strain>
    </source>
</reference>
<evidence type="ECO:0000256" key="18">
    <source>
        <dbReference type="ARBA" id="ARBA00033321"/>
    </source>
</evidence>
<evidence type="ECO:0000313" key="20">
    <source>
        <dbReference type="EMBL" id="BDS13480.1"/>
    </source>
</evidence>
<feature type="transmembrane region" description="Helical" evidence="19">
    <location>
        <begin position="219"/>
        <end position="240"/>
    </location>
</feature>
<dbReference type="EC" id="2.7.8.24" evidence="5"/>
<evidence type="ECO:0000256" key="13">
    <source>
        <dbReference type="ARBA" id="ARBA00023098"/>
    </source>
</evidence>
<evidence type="ECO:0000256" key="16">
    <source>
        <dbReference type="ARBA" id="ARBA00023211"/>
    </source>
</evidence>
<evidence type="ECO:0000256" key="19">
    <source>
        <dbReference type="SAM" id="Phobius"/>
    </source>
</evidence>
<accession>A0A916DVE7</accession>
<keyword evidence="13" id="KW-0443">Lipid metabolism</keyword>
<evidence type="ECO:0000256" key="12">
    <source>
        <dbReference type="ARBA" id="ARBA00022989"/>
    </source>
</evidence>
<dbReference type="EMBL" id="AP026867">
    <property type="protein sequence ID" value="BDS13480.1"/>
    <property type="molecule type" value="Genomic_DNA"/>
</dbReference>
<sequence length="248" mass="27864">MEKQTEYTFGQKAAAWGVHAFTASGIVAGFWGIVSVANGDFFMAFAMLFLTVIIDGVDGTFARIFKVTEVLPNVSGKTMDYVIDFATYAIIPAFIVYEAGLIPEDLRIWAAAIILLVSTLYYGKEGMVSRDLYFVGFPVMWNLVAFYLYYVTALPPMGNFILVIVFAILHFVPIKYLYPSRTKKFMKLNILATISLIVSNFVLLVLVEWNYQLPTAIGITRIVSVLSLLYFGALSVYHTWFDPDTKDI</sequence>
<dbReference type="Proteomes" id="UP001060919">
    <property type="component" value="Chromosome"/>
</dbReference>
<evidence type="ECO:0000256" key="1">
    <source>
        <dbReference type="ARBA" id="ARBA00000958"/>
    </source>
</evidence>
<gene>
    <name evidence="20" type="ORF">AsAng_0042180</name>
</gene>
<evidence type="ECO:0000256" key="6">
    <source>
        <dbReference type="ARBA" id="ARBA00015623"/>
    </source>
</evidence>
<dbReference type="Gene3D" id="1.20.120.1760">
    <property type="match status" value="1"/>
</dbReference>
<keyword evidence="12 19" id="KW-1133">Transmembrane helix</keyword>
<comment type="catalytic activity">
    <reaction evidence="1">
        <text>a CDP-1,2-diacyl-sn-glycerol + choline = a 1,2-diacyl-sn-glycero-3-phosphocholine + CMP + H(+)</text>
        <dbReference type="Rhea" id="RHEA:14597"/>
        <dbReference type="ChEBI" id="CHEBI:15354"/>
        <dbReference type="ChEBI" id="CHEBI:15378"/>
        <dbReference type="ChEBI" id="CHEBI:57643"/>
        <dbReference type="ChEBI" id="CHEBI:58332"/>
        <dbReference type="ChEBI" id="CHEBI:60377"/>
        <dbReference type="EC" id="2.7.8.24"/>
    </reaction>
</comment>
<dbReference type="AlphaFoldDB" id="A0A916DVE7"/>
<evidence type="ECO:0000256" key="11">
    <source>
        <dbReference type="ARBA" id="ARBA00022692"/>
    </source>
</evidence>
<organism evidence="20 21">
    <name type="scientific">Aureispira anguillae</name>
    <dbReference type="NCBI Taxonomy" id="2864201"/>
    <lineage>
        <taxon>Bacteria</taxon>
        <taxon>Pseudomonadati</taxon>
        <taxon>Bacteroidota</taxon>
        <taxon>Saprospiria</taxon>
        <taxon>Saprospirales</taxon>
        <taxon>Saprospiraceae</taxon>
        <taxon>Aureispira</taxon>
    </lineage>
</organism>
<dbReference type="KEGG" id="aup:AsAng_0042180"/>
<feature type="transmembrane region" description="Helical" evidence="19">
    <location>
        <begin position="41"/>
        <end position="61"/>
    </location>
</feature>
<evidence type="ECO:0000313" key="21">
    <source>
        <dbReference type="Proteomes" id="UP001060919"/>
    </source>
</evidence>
<comment type="cofactor">
    <cofactor evidence="2">
        <name>Mn(2+)</name>
        <dbReference type="ChEBI" id="CHEBI:29035"/>
    </cofactor>
</comment>
<dbReference type="RefSeq" id="WP_264788749.1">
    <property type="nucleotide sequence ID" value="NZ_AP026867.1"/>
</dbReference>
<evidence type="ECO:0000256" key="10">
    <source>
        <dbReference type="ARBA" id="ARBA00022679"/>
    </source>
</evidence>
<feature type="transmembrane region" description="Helical" evidence="19">
    <location>
        <begin position="106"/>
        <end position="123"/>
    </location>
</feature>
<proteinExistence type="inferred from homology"/>
<evidence type="ECO:0000256" key="9">
    <source>
        <dbReference type="ARBA" id="ARBA00022519"/>
    </source>
</evidence>
<evidence type="ECO:0000256" key="15">
    <source>
        <dbReference type="ARBA" id="ARBA00023209"/>
    </source>
</evidence>
<keyword evidence="7" id="KW-1003">Cell membrane</keyword>
<evidence type="ECO:0000256" key="3">
    <source>
        <dbReference type="ARBA" id="ARBA00004429"/>
    </source>
</evidence>
<feature type="transmembrane region" description="Helical" evidence="19">
    <location>
        <begin position="190"/>
        <end position="207"/>
    </location>
</feature>
<dbReference type="InterPro" id="IPR043130">
    <property type="entry name" value="CDP-OH_PTrfase_TM_dom"/>
</dbReference>
<dbReference type="GO" id="GO:0005886">
    <property type="term" value="C:plasma membrane"/>
    <property type="evidence" value="ECO:0007669"/>
    <property type="project" value="UniProtKB-SubCell"/>
</dbReference>
<keyword evidence="10" id="KW-0808">Transferase</keyword>
<evidence type="ECO:0000256" key="7">
    <source>
        <dbReference type="ARBA" id="ARBA00022475"/>
    </source>
</evidence>
<keyword evidence="14 19" id="KW-0472">Membrane</keyword>
<evidence type="ECO:0000256" key="5">
    <source>
        <dbReference type="ARBA" id="ARBA00013195"/>
    </source>
</evidence>
<dbReference type="Pfam" id="PF01066">
    <property type="entry name" value="CDP-OH_P_transf"/>
    <property type="match status" value="1"/>
</dbReference>
<comment type="subcellular location">
    <subcellularLocation>
        <location evidence="3">Cell inner membrane</location>
        <topology evidence="3">Multi-pass membrane protein</topology>
    </subcellularLocation>
</comment>
<keyword evidence="16" id="KW-0464">Manganese</keyword>
<feature type="transmembrane region" description="Helical" evidence="19">
    <location>
        <begin position="132"/>
        <end position="151"/>
    </location>
</feature>
<evidence type="ECO:0000256" key="2">
    <source>
        <dbReference type="ARBA" id="ARBA00001936"/>
    </source>
</evidence>
<dbReference type="PIRSF" id="PIRSF000851">
    <property type="entry name" value="PcS"/>
    <property type="match status" value="1"/>
</dbReference>
<keyword evidence="21" id="KW-1185">Reference proteome</keyword>
<keyword evidence="9" id="KW-0997">Cell inner membrane</keyword>
<feature type="transmembrane region" description="Helical" evidence="19">
    <location>
        <begin position="13"/>
        <end position="35"/>
    </location>
</feature>
<evidence type="ECO:0000256" key="4">
    <source>
        <dbReference type="ARBA" id="ARBA00010441"/>
    </source>
</evidence>
<evidence type="ECO:0000256" key="17">
    <source>
        <dbReference type="ARBA" id="ARBA00023264"/>
    </source>
</evidence>
<keyword evidence="15" id="KW-0594">Phospholipid biosynthesis</keyword>
<protein>
    <recommendedName>
        <fullName evidence="6">Phosphatidylcholine synthase</fullName>
        <ecNumber evidence="5">2.7.8.24</ecNumber>
    </recommendedName>
    <alternativeName>
        <fullName evidence="18">CDP-diglyceride-choline O-phosphatidyltransferase</fullName>
    </alternativeName>
</protein>
<dbReference type="GO" id="GO:0008654">
    <property type="term" value="P:phospholipid biosynthetic process"/>
    <property type="evidence" value="ECO:0007669"/>
    <property type="project" value="UniProtKB-KW"/>
</dbReference>
<dbReference type="GO" id="GO:0050520">
    <property type="term" value="F:phosphatidylcholine synthase activity"/>
    <property type="evidence" value="ECO:0007669"/>
    <property type="project" value="UniProtKB-EC"/>
</dbReference>
<evidence type="ECO:0000256" key="8">
    <source>
        <dbReference type="ARBA" id="ARBA00022516"/>
    </source>
</evidence>
<dbReference type="InterPro" id="IPR026027">
    <property type="entry name" value="PcS"/>
</dbReference>
<keyword evidence="8" id="KW-0444">Lipid biosynthesis</keyword>
<keyword evidence="11 19" id="KW-0812">Transmembrane</keyword>
<name>A0A916DVE7_9BACT</name>
<feature type="transmembrane region" description="Helical" evidence="19">
    <location>
        <begin position="157"/>
        <end position="178"/>
    </location>
</feature>